<reference evidence="1 2" key="1">
    <citation type="submission" date="2017-03" db="EMBL/GenBank/DDBJ databases">
        <authorList>
            <person name="Afonso C.L."/>
            <person name="Miller P.J."/>
            <person name="Scott M.A."/>
            <person name="Spackman E."/>
            <person name="Goraichik I."/>
            <person name="Dimitrov K.M."/>
            <person name="Suarez D.L."/>
            <person name="Swayne D.E."/>
        </authorList>
    </citation>
    <scope>NUCLEOTIDE SEQUENCE [LARGE SCALE GENOMIC DNA]</scope>
    <source>
        <strain evidence="1">PRJEB14757</strain>
    </source>
</reference>
<accession>A0A1W1H882</accession>
<proteinExistence type="predicted"/>
<dbReference type="STRING" id="1246637.MTBBW1_1430035"/>
<dbReference type="Proteomes" id="UP000191931">
    <property type="component" value="Unassembled WGS sequence"/>
</dbReference>
<evidence type="ECO:0000313" key="2">
    <source>
        <dbReference type="Proteomes" id="UP000191931"/>
    </source>
</evidence>
<name>A0A1W1H882_9BACT</name>
<protein>
    <submittedName>
        <fullName evidence="1">Uncharacterized protein</fullName>
    </submittedName>
</protein>
<dbReference type="EMBL" id="FWEV01000050">
    <property type="protein sequence ID" value="SLM28663.1"/>
    <property type="molecule type" value="Genomic_DNA"/>
</dbReference>
<keyword evidence="2" id="KW-1185">Reference proteome</keyword>
<evidence type="ECO:0000313" key="1">
    <source>
        <dbReference type="EMBL" id="SLM28663.1"/>
    </source>
</evidence>
<dbReference type="AlphaFoldDB" id="A0A1W1H882"/>
<sequence>MNSAMKFYRENDYHFYIWGRLIRNQSCLFTQNRHLIAFSEVIAVV</sequence>
<gene>
    <name evidence="1" type="ORF">MTBBW1_1430035</name>
</gene>
<organism evidence="1 2">
    <name type="scientific">Desulfamplus magnetovallimortis</name>
    <dbReference type="NCBI Taxonomy" id="1246637"/>
    <lineage>
        <taxon>Bacteria</taxon>
        <taxon>Pseudomonadati</taxon>
        <taxon>Thermodesulfobacteriota</taxon>
        <taxon>Desulfobacteria</taxon>
        <taxon>Desulfobacterales</taxon>
        <taxon>Desulfobacteraceae</taxon>
        <taxon>Desulfamplus</taxon>
    </lineage>
</organism>